<reference evidence="2 3" key="1">
    <citation type="journal article" date="2023" name="Antonie Van Leeuwenhoek">
        <title>Mesoterricola silvestris gen. nov., sp. nov., Mesoterricola sediminis sp. nov., Geothrix oryzae sp. nov., Geothrix edaphica sp. nov., Geothrix rubra sp. nov., and Geothrix limicola sp. nov., six novel members of Acidobacteriota isolated from soils.</title>
        <authorList>
            <person name="Itoh H."/>
            <person name="Sugisawa Y."/>
            <person name="Mise K."/>
            <person name="Xu Z."/>
            <person name="Kuniyasu M."/>
            <person name="Ushijima N."/>
            <person name="Kawano K."/>
            <person name="Kobayashi E."/>
            <person name="Shiratori Y."/>
            <person name="Masuda Y."/>
            <person name="Senoo K."/>
        </authorList>
    </citation>
    <scope>NUCLEOTIDE SEQUENCE [LARGE SCALE GENOMIC DNA]</scope>
    <source>
        <strain evidence="2 3">Red804</strain>
    </source>
</reference>
<dbReference type="Gene3D" id="3.40.50.2300">
    <property type="match status" value="1"/>
</dbReference>
<gene>
    <name evidence="2" type="ORF">GETHLI_31990</name>
</gene>
<proteinExistence type="predicted"/>
<evidence type="ECO:0000313" key="3">
    <source>
        <dbReference type="Proteomes" id="UP001165069"/>
    </source>
</evidence>
<evidence type="ECO:0000313" key="2">
    <source>
        <dbReference type="EMBL" id="GLH74697.1"/>
    </source>
</evidence>
<evidence type="ECO:0000256" key="1">
    <source>
        <dbReference type="SAM" id="SignalP"/>
    </source>
</evidence>
<keyword evidence="1" id="KW-0732">Signal</keyword>
<feature type="signal peptide" evidence="1">
    <location>
        <begin position="1"/>
        <end position="21"/>
    </location>
</feature>
<dbReference type="Proteomes" id="UP001165069">
    <property type="component" value="Unassembled WGS sequence"/>
</dbReference>
<dbReference type="RefSeq" id="WP_285577248.1">
    <property type="nucleotide sequence ID" value="NZ_BSDE01000007.1"/>
</dbReference>
<comment type="caution">
    <text evidence="2">The sequence shown here is derived from an EMBL/GenBank/DDBJ whole genome shotgun (WGS) entry which is preliminary data.</text>
</comment>
<keyword evidence="3" id="KW-1185">Reference proteome</keyword>
<accession>A0ABQ5QJ39</accession>
<name>A0ABQ5QJ39_9BACT</name>
<sequence length="190" mass="20287">MFSLSKSLGVAAIALVGFALSAEDFQPLLKTVQTTWPEKQHIGVICNFRASEDQVWDLARAAGQDAHITVIDARAMDQSNVAATMLADHKVDYVVLLPKDRYFCDGSFGATNAVKRLADLGVPAIATTPSGLKQGAVFSMGEGTEGQLLVTDKLTGTVDVLLPHPDKMSQKASLVLRREGMATVSVSKVE</sequence>
<dbReference type="EMBL" id="BSDE01000007">
    <property type="protein sequence ID" value="GLH74697.1"/>
    <property type="molecule type" value="Genomic_DNA"/>
</dbReference>
<feature type="chain" id="PRO_5046378340" evidence="1">
    <location>
        <begin position="22"/>
        <end position="190"/>
    </location>
</feature>
<organism evidence="2 3">
    <name type="scientific">Geothrix limicola</name>
    <dbReference type="NCBI Taxonomy" id="2927978"/>
    <lineage>
        <taxon>Bacteria</taxon>
        <taxon>Pseudomonadati</taxon>
        <taxon>Acidobacteriota</taxon>
        <taxon>Holophagae</taxon>
        <taxon>Holophagales</taxon>
        <taxon>Holophagaceae</taxon>
        <taxon>Geothrix</taxon>
    </lineage>
</organism>
<protein>
    <submittedName>
        <fullName evidence="2">Uncharacterized protein</fullName>
    </submittedName>
</protein>